<feature type="transmembrane region" description="Helical" evidence="14">
    <location>
        <begin position="394"/>
        <end position="420"/>
    </location>
</feature>
<dbReference type="PANTHER" id="PTHR33843">
    <property type="entry name" value="ASCORBATE-SPECIFIC PTS SYSTEM EIIC COMPONENT"/>
    <property type="match status" value="1"/>
</dbReference>
<evidence type="ECO:0000256" key="7">
    <source>
        <dbReference type="ARBA" id="ARBA00022692"/>
    </source>
</evidence>
<keyword evidence="5" id="KW-0762">Sugar transport</keyword>
<feature type="transmembrane region" description="Helical" evidence="14">
    <location>
        <begin position="41"/>
        <end position="61"/>
    </location>
</feature>
<keyword evidence="9 14" id="KW-0472">Membrane</keyword>
<reference evidence="15" key="1">
    <citation type="submission" date="2024-01" db="EMBL/GenBank/DDBJ databases">
        <title>Genome sequence of Mycoplasma ciconiae type strain DSM 25251.</title>
        <authorList>
            <person name="Spergser J."/>
        </authorList>
    </citation>
    <scope>NUCLEOTIDE SEQUENCE [LARGE SCALE GENOMIC DNA]</scope>
    <source>
        <strain evidence="15">DSM 25251</strain>
    </source>
</reference>
<dbReference type="EMBL" id="JAZDWZ010000002">
    <property type="protein sequence ID" value="MEE3928087.1"/>
    <property type="molecule type" value="Genomic_DNA"/>
</dbReference>
<dbReference type="PANTHER" id="PTHR33843:SF4">
    <property type="entry name" value="ASCORBATE-SPECIFIC PTS SYSTEM EIIC COMPONENT"/>
    <property type="match status" value="1"/>
</dbReference>
<evidence type="ECO:0000256" key="8">
    <source>
        <dbReference type="ARBA" id="ARBA00022989"/>
    </source>
</evidence>
<name>A0ABU7MKV5_9BACT</name>
<evidence type="ECO:0000256" key="3">
    <source>
        <dbReference type="ARBA" id="ARBA00022448"/>
    </source>
</evidence>
<evidence type="ECO:0000256" key="1">
    <source>
        <dbReference type="ARBA" id="ARBA00004651"/>
    </source>
</evidence>
<feature type="transmembrane region" description="Helical" evidence="14">
    <location>
        <begin position="94"/>
        <end position="115"/>
    </location>
</feature>
<keyword evidence="4" id="KW-1003">Cell membrane</keyword>
<comment type="subcellular location">
    <subcellularLocation>
        <location evidence="1">Cell membrane</location>
        <topology evidence="1">Multi-pass membrane protein</topology>
    </subcellularLocation>
</comment>
<feature type="transmembrane region" description="Helical" evidence="14">
    <location>
        <begin position="366"/>
        <end position="387"/>
    </location>
</feature>
<feature type="transmembrane region" description="Helical" evidence="14">
    <location>
        <begin position="152"/>
        <end position="169"/>
    </location>
</feature>
<feature type="transmembrane region" description="Helical" evidence="14">
    <location>
        <begin position="339"/>
        <end position="360"/>
    </location>
</feature>
<comment type="caution">
    <text evidence="15">The sequence shown here is derived from an EMBL/GenBank/DDBJ whole genome shotgun (WGS) entry which is preliminary data.</text>
</comment>
<dbReference type="RefSeq" id="WP_330500501.1">
    <property type="nucleotide sequence ID" value="NZ_JAZDWZ010000002.1"/>
</dbReference>
<feature type="transmembrane region" description="Helical" evidence="14">
    <location>
        <begin position="276"/>
        <end position="297"/>
    </location>
</feature>
<evidence type="ECO:0000256" key="11">
    <source>
        <dbReference type="ARBA" id="ARBA00038218"/>
    </source>
</evidence>
<evidence type="ECO:0000256" key="13">
    <source>
        <dbReference type="ARBA" id="ARBA00042859"/>
    </source>
</evidence>
<evidence type="ECO:0000256" key="14">
    <source>
        <dbReference type="SAM" id="Phobius"/>
    </source>
</evidence>
<evidence type="ECO:0000256" key="10">
    <source>
        <dbReference type="ARBA" id="ARBA00037387"/>
    </source>
</evidence>
<dbReference type="InterPro" id="IPR051562">
    <property type="entry name" value="Ascorbate-PTS_EIIC"/>
</dbReference>
<dbReference type="Proteomes" id="UP001344817">
    <property type="component" value="Unassembled WGS sequence"/>
</dbReference>
<evidence type="ECO:0000256" key="12">
    <source>
        <dbReference type="ARBA" id="ARBA00039702"/>
    </source>
</evidence>
<comment type="subunit">
    <text evidence="2">Homodimer.</text>
</comment>
<dbReference type="Pfam" id="PF03611">
    <property type="entry name" value="EIIC-GAT"/>
    <property type="match status" value="1"/>
</dbReference>
<keyword evidence="7 14" id="KW-0812">Transmembrane</keyword>
<evidence type="ECO:0000256" key="2">
    <source>
        <dbReference type="ARBA" id="ARBA00011738"/>
    </source>
</evidence>
<keyword evidence="16" id="KW-1185">Reference proteome</keyword>
<comment type="similarity">
    <text evidence="11">Belongs to the UlaA family.</text>
</comment>
<protein>
    <recommendedName>
        <fullName evidence="12">Ascorbate-specific PTS system EIIC component</fullName>
    </recommendedName>
    <alternativeName>
        <fullName evidence="13">Ascorbate-specific permease IIC component UlaA</fullName>
    </alternativeName>
</protein>
<dbReference type="InterPro" id="IPR004703">
    <property type="entry name" value="PTS_sugar-sp_permease"/>
</dbReference>
<proteinExistence type="inferred from homology"/>
<feature type="transmembrane region" description="Helical" evidence="14">
    <location>
        <begin position="512"/>
        <end position="535"/>
    </location>
</feature>
<keyword evidence="3" id="KW-0813">Transport</keyword>
<keyword evidence="8 14" id="KW-1133">Transmembrane helix</keyword>
<evidence type="ECO:0000256" key="4">
    <source>
        <dbReference type="ARBA" id="ARBA00022475"/>
    </source>
</evidence>
<feature type="transmembrane region" description="Helical" evidence="14">
    <location>
        <begin position="127"/>
        <end position="146"/>
    </location>
</feature>
<evidence type="ECO:0000256" key="6">
    <source>
        <dbReference type="ARBA" id="ARBA00022683"/>
    </source>
</evidence>
<keyword evidence="6" id="KW-0598">Phosphotransferase system</keyword>
<evidence type="ECO:0000256" key="9">
    <source>
        <dbReference type="ARBA" id="ARBA00023136"/>
    </source>
</evidence>
<dbReference type="NCBIfam" id="NF009553">
    <property type="entry name" value="PRK12997.1-5"/>
    <property type="match status" value="1"/>
</dbReference>
<evidence type="ECO:0000256" key="5">
    <source>
        <dbReference type="ARBA" id="ARBA00022597"/>
    </source>
</evidence>
<comment type="function">
    <text evidence="10">The phosphoenolpyruvate-dependent sugar phosphotransferase system (sugar PTS), a major carbohydrate active transport system, catalyzes the phosphorylation of incoming sugar substrates concomitantly with their translocation across the cell membrane. The enzyme II UlaABC PTS system is involved in ascorbate transport.</text>
</comment>
<feature type="transmembrane region" description="Helical" evidence="14">
    <location>
        <begin position="6"/>
        <end position="29"/>
    </location>
</feature>
<accession>A0ABU7MKV5</accession>
<evidence type="ECO:0000313" key="15">
    <source>
        <dbReference type="EMBL" id="MEE3928087.1"/>
    </source>
</evidence>
<organism evidence="15 16">
    <name type="scientific">Mycoplasmopsis ciconiae</name>
    <dbReference type="NCBI Taxonomy" id="561067"/>
    <lineage>
        <taxon>Bacteria</taxon>
        <taxon>Bacillati</taxon>
        <taxon>Mycoplasmatota</taxon>
        <taxon>Mycoplasmoidales</taxon>
        <taxon>Metamycoplasmataceae</taxon>
        <taxon>Mycoplasmopsis</taxon>
    </lineage>
</organism>
<feature type="transmembrane region" description="Helical" evidence="14">
    <location>
        <begin position="234"/>
        <end position="256"/>
    </location>
</feature>
<sequence>MWFLEFLKAFIGVPAFLVGLVTLIGALILRKKFSQVIISTFKVIIGFLILGGGAGVLVGSLDKFQPVFQAVYKLQGSIPNNDAFAGVLTKVPEIATLGSLIMVVALVLNIVLSLVSRLKYVYLSGHVLFYMSIMLAAVFLTLGFKVSNPGDFAVMLIGGSTLLASYMVISPALQQRYMRLITGSDEIGLGHTGGFGYALSGLIGEGIGKAFKGKVISTEEIKFPKGLYFFRNTLVSLSITILVFYMAAFLPAGILYETEKITAENNKAAFEILKDGNWVVTMFVQAFIFTAGIEIMLSGVRLFIGELIPTFKGISDKLIKNAKAAVDCPVVFPYAPNAVLIGFISSFIAGIIGMGITIGLAKASLLTIVILPGIIPHFFLGATSGVFGNVRGGILGAIAGPFVHGLIITFVPAIFIWGGWIPATNSVLQDLYVNSLDNEKTLFEVLLKSKVDGEYNFEAFEKLVAQAGITGKPADLFNEAKALGDKLNALNWGDTDYIIGVIPGLLGRINKYASLAGSLVIFFGLILDGIISFFVKKSKNNKSQKVAA</sequence>
<gene>
    <name evidence="15" type="ORF">V2E24_00655</name>
</gene>
<evidence type="ECO:0000313" key="16">
    <source>
        <dbReference type="Proteomes" id="UP001344817"/>
    </source>
</evidence>